<evidence type="ECO:0000256" key="3">
    <source>
        <dbReference type="SAM" id="MobiDB-lite"/>
    </source>
</evidence>
<feature type="region of interest" description="Disordered" evidence="3">
    <location>
        <begin position="243"/>
        <end position="374"/>
    </location>
</feature>
<organism evidence="4 5">
    <name type="scientific">Quillaja saponaria</name>
    <name type="common">Soap bark tree</name>
    <dbReference type="NCBI Taxonomy" id="32244"/>
    <lineage>
        <taxon>Eukaryota</taxon>
        <taxon>Viridiplantae</taxon>
        <taxon>Streptophyta</taxon>
        <taxon>Embryophyta</taxon>
        <taxon>Tracheophyta</taxon>
        <taxon>Spermatophyta</taxon>
        <taxon>Magnoliopsida</taxon>
        <taxon>eudicotyledons</taxon>
        <taxon>Gunneridae</taxon>
        <taxon>Pentapetalae</taxon>
        <taxon>rosids</taxon>
        <taxon>fabids</taxon>
        <taxon>Fabales</taxon>
        <taxon>Quillajaceae</taxon>
        <taxon>Quillaja</taxon>
    </lineage>
</organism>
<dbReference type="Gene3D" id="1.10.150.20">
    <property type="entry name" value="5' to 3' exonuclease, C-terminal subdomain"/>
    <property type="match status" value="1"/>
</dbReference>
<keyword evidence="2" id="KW-0539">Nucleus</keyword>
<dbReference type="AlphaFoldDB" id="A0AAD7Q448"/>
<dbReference type="InterPro" id="IPR008918">
    <property type="entry name" value="HhH2"/>
</dbReference>
<accession>A0AAD7Q448</accession>
<dbReference type="GO" id="GO:0004520">
    <property type="term" value="F:DNA endonuclease activity"/>
    <property type="evidence" value="ECO:0007669"/>
    <property type="project" value="TreeGrafter"/>
</dbReference>
<dbReference type="Proteomes" id="UP001163823">
    <property type="component" value="Chromosome 3"/>
</dbReference>
<evidence type="ECO:0000256" key="2">
    <source>
        <dbReference type="ARBA" id="ARBA00023242"/>
    </source>
</evidence>
<reference evidence="4" key="1">
    <citation type="journal article" date="2023" name="Science">
        <title>Elucidation of the pathway for biosynthesis of saponin adjuvants from the soapbark tree.</title>
        <authorList>
            <person name="Reed J."/>
            <person name="Orme A."/>
            <person name="El-Demerdash A."/>
            <person name="Owen C."/>
            <person name="Martin L.B.B."/>
            <person name="Misra R.C."/>
            <person name="Kikuchi S."/>
            <person name="Rejzek M."/>
            <person name="Martin A.C."/>
            <person name="Harkess A."/>
            <person name="Leebens-Mack J."/>
            <person name="Louveau T."/>
            <person name="Stephenson M.J."/>
            <person name="Osbourn A."/>
        </authorList>
    </citation>
    <scope>NUCLEOTIDE SEQUENCE</scope>
    <source>
        <strain evidence="4">S10</strain>
    </source>
</reference>
<sequence>MQDVEKELGLTREKLIHTALLLGSDYTEGVSGIGIVNAIEVVNAFPEEDGLLKFREWVESPDPTILGKFDAKTGSSAKKKGLVVDGTMNSLNGNMGDDQNISCTKEQKQSASYIKETKQNFMDKHRNVSKNWHIPSAFPSEAVIAAYTSPQVDKSTDPVTWGKPDRLVLRKLCWEKFGWTGQKADELLLPVLKEYNKHETQLRLEAFYTFNERFAKIRSKRIKKALKGITGNQSLHLMDDSAQEIEESRKRRISSPGEPGDSKSEALNAREHNPVGTEKSNKKQSRKREDVDATTPSRKKRNTGDSTSSELKILEPHILEDGQQCVSKGLGGKGKGRNISRGRAGGVQRGRGRRSAGFEPCQTTSSDSDNDEDAWGLHVENLKGPQRMRRSMRSRKPVNYIMDDLEIGDTGDTNNSLDQSYKTCVNEEAREQELSSAKGVSVDAVTGSGWKIKGIVEDLSLEEDLCGDNRESGGFCTPDDGEPGVSHFGNPSSGNESPTNFLKMGGGFCLDNSEFDDSHGGDSSPPTATGENNADHPHSSDLVDEADDNCKDLIIFRHKRTVNEPPDRGKTITLATEPNLDHLNHISNHDQSNTGVLLENANDALGTTTEALSAMPFLRRKRKRNS</sequence>
<feature type="compositionally biased region" description="Basic and acidic residues" evidence="3">
    <location>
        <begin position="260"/>
        <end position="273"/>
    </location>
</feature>
<comment type="caution">
    <text evidence="4">The sequence shown here is derived from an EMBL/GenBank/DDBJ whole genome shotgun (WGS) entry which is preliminary data.</text>
</comment>
<dbReference type="InterPro" id="IPR036279">
    <property type="entry name" value="5-3_exonuclease_C_sf"/>
</dbReference>
<proteinExistence type="predicted"/>
<feature type="compositionally biased region" description="Polar residues" evidence="3">
    <location>
        <begin position="489"/>
        <end position="500"/>
    </location>
</feature>
<evidence type="ECO:0000313" key="4">
    <source>
        <dbReference type="EMBL" id="KAJ7974538.1"/>
    </source>
</evidence>
<gene>
    <name evidence="4" type="ORF">O6P43_004593</name>
</gene>
<dbReference type="PANTHER" id="PTHR16171">
    <property type="entry name" value="DNA REPAIR PROTEIN COMPLEMENTING XP-G CELLS-RELATED"/>
    <property type="match status" value="1"/>
</dbReference>
<dbReference type="SMART" id="SM00279">
    <property type="entry name" value="HhH2"/>
    <property type="match status" value="1"/>
</dbReference>
<dbReference type="GO" id="GO:0005634">
    <property type="term" value="C:nucleus"/>
    <property type="evidence" value="ECO:0007669"/>
    <property type="project" value="UniProtKB-SubCell"/>
</dbReference>
<evidence type="ECO:0000313" key="5">
    <source>
        <dbReference type="Proteomes" id="UP001163823"/>
    </source>
</evidence>
<comment type="subcellular location">
    <subcellularLocation>
        <location evidence="1">Nucleus</location>
    </subcellularLocation>
</comment>
<dbReference type="GO" id="GO:0003697">
    <property type="term" value="F:single-stranded DNA binding"/>
    <property type="evidence" value="ECO:0007669"/>
    <property type="project" value="TreeGrafter"/>
</dbReference>
<name>A0AAD7Q448_QUISA</name>
<protein>
    <submittedName>
        <fullName evidence="4">DNA repair protein UVH3</fullName>
    </submittedName>
</protein>
<keyword evidence="5" id="KW-1185">Reference proteome</keyword>
<dbReference type="SUPFAM" id="SSF47807">
    <property type="entry name" value="5' to 3' exonuclease, C-terminal subdomain"/>
    <property type="match status" value="1"/>
</dbReference>
<dbReference type="CDD" id="cd09904">
    <property type="entry name" value="H3TH_XPG"/>
    <property type="match status" value="1"/>
</dbReference>
<evidence type="ECO:0000256" key="1">
    <source>
        <dbReference type="ARBA" id="ARBA00004123"/>
    </source>
</evidence>
<dbReference type="KEGG" id="qsa:O6P43_004593"/>
<dbReference type="FunFam" id="1.10.150.20:FF:000050">
    <property type="entry name" value="DNA repair protein UVH3"/>
    <property type="match status" value="1"/>
</dbReference>
<feature type="region of interest" description="Disordered" evidence="3">
    <location>
        <begin position="471"/>
        <end position="544"/>
    </location>
</feature>
<dbReference type="EMBL" id="JARAOO010000003">
    <property type="protein sequence ID" value="KAJ7974538.1"/>
    <property type="molecule type" value="Genomic_DNA"/>
</dbReference>
<dbReference type="PANTHER" id="PTHR16171:SF7">
    <property type="entry name" value="DNA REPAIR PROTEIN RAD2"/>
    <property type="match status" value="1"/>
</dbReference>